<organism evidence="2 3">
    <name type="scientific">Brevibacillus fluminis</name>
    <dbReference type="NCBI Taxonomy" id="511487"/>
    <lineage>
        <taxon>Bacteria</taxon>
        <taxon>Bacillati</taxon>
        <taxon>Bacillota</taxon>
        <taxon>Bacilli</taxon>
        <taxon>Bacillales</taxon>
        <taxon>Paenibacillaceae</taxon>
        <taxon>Brevibacillus</taxon>
    </lineage>
</organism>
<feature type="region of interest" description="Disordered" evidence="1">
    <location>
        <begin position="60"/>
        <end position="85"/>
    </location>
</feature>
<protein>
    <submittedName>
        <fullName evidence="2">Uncharacterized protein</fullName>
    </submittedName>
</protein>
<dbReference type="Proteomes" id="UP000271031">
    <property type="component" value="Unassembled WGS sequence"/>
</dbReference>
<reference evidence="2 3" key="1">
    <citation type="submission" date="2018-10" db="EMBL/GenBank/DDBJ databases">
        <title>Phylogenomics of Brevibacillus.</title>
        <authorList>
            <person name="Dunlap C."/>
        </authorList>
    </citation>
    <scope>NUCLEOTIDE SEQUENCE [LARGE SCALE GENOMIC DNA]</scope>
    <source>
        <strain evidence="2 3">JCM 15716</strain>
    </source>
</reference>
<evidence type="ECO:0000313" key="3">
    <source>
        <dbReference type="Proteomes" id="UP000271031"/>
    </source>
</evidence>
<dbReference type="AlphaFoldDB" id="A0A3M8DN32"/>
<proteinExistence type="predicted"/>
<keyword evidence="3" id="KW-1185">Reference proteome</keyword>
<evidence type="ECO:0000256" key="1">
    <source>
        <dbReference type="SAM" id="MobiDB-lite"/>
    </source>
</evidence>
<accession>A0A3M8DN32</accession>
<dbReference type="EMBL" id="RHHQ01000008">
    <property type="protein sequence ID" value="RNB89500.1"/>
    <property type="molecule type" value="Genomic_DNA"/>
</dbReference>
<feature type="compositionally biased region" description="Basic and acidic residues" evidence="1">
    <location>
        <begin position="76"/>
        <end position="85"/>
    </location>
</feature>
<sequence>MKNPFSHSGQIVLQFQSEDEKEKFGAPGTSGKAKLVLSDINIRFAQSDVTDTARPLRIVERESSASPLHPVAPENTKGEKSKLSL</sequence>
<comment type="caution">
    <text evidence="2">The sequence shown here is derived from an EMBL/GenBank/DDBJ whole genome shotgun (WGS) entry which is preliminary data.</text>
</comment>
<evidence type="ECO:0000313" key="2">
    <source>
        <dbReference type="EMBL" id="RNB89500.1"/>
    </source>
</evidence>
<gene>
    <name evidence="2" type="ORF">EDM56_09900</name>
</gene>
<name>A0A3M8DN32_9BACL</name>